<dbReference type="InterPro" id="IPR036322">
    <property type="entry name" value="WD40_repeat_dom_sf"/>
</dbReference>
<feature type="region of interest" description="Disordered" evidence="1">
    <location>
        <begin position="557"/>
        <end position="597"/>
    </location>
</feature>
<feature type="signal peptide" evidence="2">
    <location>
        <begin position="1"/>
        <end position="18"/>
    </location>
</feature>
<proteinExistence type="predicted"/>
<dbReference type="InterPro" id="IPR028974">
    <property type="entry name" value="TSP_type-3_rpt"/>
</dbReference>
<feature type="chain" id="PRO_5024909145" evidence="2">
    <location>
        <begin position="19"/>
        <end position="930"/>
    </location>
</feature>
<evidence type="ECO:0000313" key="3">
    <source>
        <dbReference type="EMBL" id="CAA0111257.1"/>
    </source>
</evidence>
<dbReference type="InterPro" id="IPR015943">
    <property type="entry name" value="WD40/YVTN_repeat-like_dom_sf"/>
</dbReference>
<keyword evidence="2" id="KW-0732">Signal</keyword>
<evidence type="ECO:0000256" key="2">
    <source>
        <dbReference type="SAM" id="SignalP"/>
    </source>
</evidence>
<dbReference type="Proteomes" id="UP000434580">
    <property type="component" value="Unassembled WGS sequence"/>
</dbReference>
<dbReference type="Gene3D" id="4.10.1080.10">
    <property type="entry name" value="TSP type-3 repeat"/>
    <property type="match status" value="1"/>
</dbReference>
<protein>
    <submittedName>
        <fullName evidence="3">Uncharacterized protein</fullName>
    </submittedName>
</protein>
<dbReference type="EMBL" id="CACSII010000016">
    <property type="protein sequence ID" value="CAA0111257.1"/>
    <property type="molecule type" value="Genomic_DNA"/>
</dbReference>
<evidence type="ECO:0000256" key="1">
    <source>
        <dbReference type="SAM" id="MobiDB-lite"/>
    </source>
</evidence>
<dbReference type="Gene3D" id="2.130.10.10">
    <property type="entry name" value="YVTN repeat-like/Quinoprotein amine dehydrogenase"/>
    <property type="match status" value="1"/>
</dbReference>
<reference evidence="3 4" key="1">
    <citation type="submission" date="2019-11" db="EMBL/GenBank/DDBJ databases">
        <authorList>
            <person name="Holert J."/>
        </authorList>
    </citation>
    <scope>NUCLEOTIDE SEQUENCE [LARGE SCALE GENOMIC DNA]</scope>
    <source>
        <strain evidence="3">BC5_2</strain>
    </source>
</reference>
<name>A0A5S9Q254_9GAMM</name>
<accession>A0A5S9Q254</accession>
<dbReference type="SUPFAM" id="SSF69318">
    <property type="entry name" value="Integrin alpha N-terminal domain"/>
    <property type="match status" value="1"/>
</dbReference>
<feature type="region of interest" description="Disordered" evidence="1">
    <location>
        <begin position="129"/>
        <end position="159"/>
    </location>
</feature>
<dbReference type="OrthoDB" id="9126735at2"/>
<organism evidence="3 4">
    <name type="scientific">BD1-7 clade bacterium</name>
    <dbReference type="NCBI Taxonomy" id="2029982"/>
    <lineage>
        <taxon>Bacteria</taxon>
        <taxon>Pseudomonadati</taxon>
        <taxon>Pseudomonadota</taxon>
        <taxon>Gammaproteobacteria</taxon>
        <taxon>Cellvibrionales</taxon>
        <taxon>Spongiibacteraceae</taxon>
        <taxon>BD1-7 clade</taxon>
    </lineage>
</organism>
<dbReference type="GO" id="GO:0005509">
    <property type="term" value="F:calcium ion binding"/>
    <property type="evidence" value="ECO:0007669"/>
    <property type="project" value="InterPro"/>
</dbReference>
<gene>
    <name evidence="3" type="ORF">DPBNPPHM_01467</name>
</gene>
<dbReference type="InterPro" id="IPR028994">
    <property type="entry name" value="Integrin_alpha_N"/>
</dbReference>
<dbReference type="AlphaFoldDB" id="A0A5S9Q254"/>
<sequence length="930" mass="100671">MRKLTIGVISLLSGMAVANVPEPSFVLFGQVYVGDEVVEQPLQISVRSERTNNELTQARLTPENNYTFTLEIPLEASVGPEGGSSARINEPVSLWVANSPVTFEAVGESIFNGIIDERGRVAQIKLSLKDKHDSDGDGIPDIVERQNGQNENDPNDPVAFGGRDIDGDGVSNAAEFLAGTYDPFGDVDGDGFSNEEEYVLGSDPASIGSMPRVKANQGNYSPLHVAESSLSFLKNESGSDLVWPSAAGVPASIVPMYWNADQYLDYLVSSSQGKVYLYQQSENGRFELKSALNFDQLVFNGHIYAGLTNLDQSDAEELWFYSHTRREYLIYKREPGNGSTDQPYGNNLWISAPTPITDGNSTLADIDSDGVPDIVASGHSLNQDGVVVADTIASAKGQWDGINLTFGTPKLITQQPYFEFSHFAVLDNVKEAGFDAAKDLLIKSQVDGAVSQKYLLNLSFNSLAKSDIDNSIVQHVFSGATTEQDVQTATQLNRINTASFDDVFTVSNLDGDTDKTMDVIQFMGATGEHAGKFRVIKGFKSTIDTDGDGVANYKDVASDNPDRPLPQGNIDFDGDGVPYAIDTDNSGTRDSDSDGVPDNFELLNRLDPMLQADANSDADGDNRTAVQEFYEQTDPNDETSFVRESAVLKRSVIAFEKAASDIDILGGEIVLSSQASPEIKLINQSDFSQIRSFPVDDINGVSLVRVIDGLILAGTMSGSIEVWNPQSGDRIAKFARATSSVTAISVSVDSIYVAHAGGTITRWSRSDYSYDRQWQFPGAFITAINVLGRDLFVNVSHPDREMRIIDLDSGSVSNVVSMAEHCCEQTKSVKNGAGLLLLNANGQDTISTFNIGNLVSSDLVVASGISDFAVHGDAIYIGRKSGLIEKYSLLDGTFLGNVATSNGYVRKIQMLPQGMVTLHSDGTVHFWEYN</sequence>
<evidence type="ECO:0000313" key="4">
    <source>
        <dbReference type="Proteomes" id="UP000434580"/>
    </source>
</evidence>
<dbReference type="SUPFAM" id="SSF50978">
    <property type="entry name" value="WD40 repeat-like"/>
    <property type="match status" value="1"/>
</dbReference>